<dbReference type="GO" id="GO:0005524">
    <property type="term" value="F:ATP binding"/>
    <property type="evidence" value="ECO:0007669"/>
    <property type="project" value="UniProtKB-UniRule"/>
</dbReference>
<dbReference type="InterPro" id="IPR001238">
    <property type="entry name" value="DNA-binding_RecF"/>
</dbReference>
<keyword evidence="8 9" id="KW-0238">DNA-binding</keyword>
<evidence type="ECO:0000313" key="12">
    <source>
        <dbReference type="EMBL" id="QBZ81979.1"/>
    </source>
</evidence>
<dbReference type="PANTHER" id="PTHR32182">
    <property type="entry name" value="DNA REPLICATION AND REPAIR PROTEIN RECF"/>
    <property type="match status" value="1"/>
</dbReference>
<dbReference type="InterPro" id="IPR018078">
    <property type="entry name" value="DNA-binding_RecF_CS"/>
</dbReference>
<dbReference type="PROSITE" id="PS00617">
    <property type="entry name" value="RECF_1"/>
    <property type="match status" value="1"/>
</dbReference>
<feature type="binding site" evidence="9">
    <location>
        <begin position="31"/>
        <end position="38"/>
    </location>
    <ligand>
        <name>ATP</name>
        <dbReference type="ChEBI" id="CHEBI:30616"/>
    </ligand>
</feature>
<gene>
    <name evidence="9 12" type="primary">recF</name>
    <name evidence="12" type="ORF">GHNINEIG_00003</name>
</gene>
<dbReference type="GO" id="GO:0006302">
    <property type="term" value="P:double-strand break repair"/>
    <property type="evidence" value="ECO:0007669"/>
    <property type="project" value="TreeGrafter"/>
</dbReference>
<reference evidence="12 13" key="1">
    <citation type="submission" date="2018-08" db="EMBL/GenBank/DDBJ databases">
        <title>Horizontal acquisition of hydrogen conversion ability and other habitat adaptations in Hydrogenovibrio crunogenus strains.</title>
        <authorList>
            <person name="Gonnella G."/>
            <person name="Adam N."/>
            <person name="Perner M."/>
        </authorList>
    </citation>
    <scope>NUCLEOTIDE SEQUENCE [LARGE SCALE GENOMIC DNA]</scope>
    <source>
        <strain evidence="12 13">SP-41</strain>
    </source>
</reference>
<keyword evidence="9 10" id="KW-0227">DNA damage</keyword>
<evidence type="ECO:0000256" key="7">
    <source>
        <dbReference type="ARBA" id="ARBA00022840"/>
    </source>
</evidence>
<dbReference type="Gene3D" id="3.40.50.300">
    <property type="entry name" value="P-loop containing nucleotide triphosphate hydrolases"/>
    <property type="match status" value="1"/>
</dbReference>
<dbReference type="GO" id="GO:0003697">
    <property type="term" value="F:single-stranded DNA binding"/>
    <property type="evidence" value="ECO:0007669"/>
    <property type="project" value="UniProtKB-UniRule"/>
</dbReference>
<dbReference type="GO" id="GO:0000731">
    <property type="term" value="P:DNA synthesis involved in DNA repair"/>
    <property type="evidence" value="ECO:0007669"/>
    <property type="project" value="TreeGrafter"/>
</dbReference>
<keyword evidence="13" id="KW-1185">Reference proteome</keyword>
<keyword evidence="7 9" id="KW-0067">ATP-binding</keyword>
<name>A0A4P7NWW4_9GAMM</name>
<dbReference type="EMBL" id="CP032096">
    <property type="protein sequence ID" value="QBZ81979.1"/>
    <property type="molecule type" value="Genomic_DNA"/>
</dbReference>
<evidence type="ECO:0000256" key="9">
    <source>
        <dbReference type="HAMAP-Rule" id="MF_00365"/>
    </source>
</evidence>
<dbReference type="RefSeq" id="WP_135794743.1">
    <property type="nucleotide sequence ID" value="NZ_CP032096.1"/>
</dbReference>
<keyword evidence="5 9" id="KW-0235">DNA replication</keyword>
<comment type="subcellular location">
    <subcellularLocation>
        <location evidence="1 9 10">Cytoplasm</location>
    </subcellularLocation>
</comment>
<evidence type="ECO:0000313" key="13">
    <source>
        <dbReference type="Proteomes" id="UP000296201"/>
    </source>
</evidence>
<keyword evidence="9 10" id="KW-0742">SOS response</keyword>
<evidence type="ECO:0000259" key="11">
    <source>
        <dbReference type="Pfam" id="PF02463"/>
    </source>
</evidence>
<dbReference type="InterPro" id="IPR027417">
    <property type="entry name" value="P-loop_NTPase"/>
</dbReference>
<keyword evidence="6 9" id="KW-0547">Nucleotide-binding</keyword>
<dbReference type="InterPro" id="IPR003395">
    <property type="entry name" value="RecF/RecN/SMC_N"/>
</dbReference>
<dbReference type="GO" id="GO:0009432">
    <property type="term" value="P:SOS response"/>
    <property type="evidence" value="ECO:0007669"/>
    <property type="project" value="UniProtKB-UniRule"/>
</dbReference>
<evidence type="ECO:0000256" key="1">
    <source>
        <dbReference type="ARBA" id="ARBA00004496"/>
    </source>
</evidence>
<protein>
    <recommendedName>
        <fullName evidence="3 9">DNA replication and repair protein RecF</fullName>
    </recommendedName>
</protein>
<dbReference type="PROSITE" id="PS00618">
    <property type="entry name" value="RECF_2"/>
    <property type="match status" value="1"/>
</dbReference>
<dbReference type="AlphaFoldDB" id="A0A4P7NWW4"/>
<dbReference type="GO" id="GO:0006260">
    <property type="term" value="P:DNA replication"/>
    <property type="evidence" value="ECO:0007669"/>
    <property type="project" value="UniProtKB-UniRule"/>
</dbReference>
<comment type="function">
    <text evidence="9 10">The RecF protein is involved in DNA metabolism; it is required for DNA replication and normal SOS inducibility. RecF binds preferentially to single-stranded, linear DNA. It also seems to bind ATP.</text>
</comment>
<evidence type="ECO:0000256" key="6">
    <source>
        <dbReference type="ARBA" id="ARBA00022741"/>
    </source>
</evidence>
<dbReference type="PANTHER" id="PTHR32182:SF0">
    <property type="entry name" value="DNA REPLICATION AND REPAIR PROTEIN RECF"/>
    <property type="match status" value="1"/>
</dbReference>
<evidence type="ECO:0000256" key="4">
    <source>
        <dbReference type="ARBA" id="ARBA00022490"/>
    </source>
</evidence>
<feature type="domain" description="RecF/RecN/SMC N-terminal" evidence="11">
    <location>
        <begin position="5"/>
        <end position="340"/>
    </location>
</feature>
<dbReference type="Proteomes" id="UP000296201">
    <property type="component" value="Chromosome"/>
</dbReference>
<evidence type="ECO:0000256" key="8">
    <source>
        <dbReference type="ARBA" id="ARBA00023125"/>
    </source>
</evidence>
<dbReference type="Pfam" id="PF02463">
    <property type="entry name" value="SMC_N"/>
    <property type="match status" value="1"/>
</dbReference>
<evidence type="ECO:0000256" key="5">
    <source>
        <dbReference type="ARBA" id="ARBA00022705"/>
    </source>
</evidence>
<dbReference type="InterPro" id="IPR042174">
    <property type="entry name" value="RecF_2"/>
</dbReference>
<comment type="similarity">
    <text evidence="2 9 10">Belongs to the RecF family.</text>
</comment>
<dbReference type="OrthoDB" id="9803889at2"/>
<proteinExistence type="inferred from homology"/>
<dbReference type="HAMAP" id="MF_00365">
    <property type="entry name" value="RecF"/>
    <property type="match status" value="1"/>
</dbReference>
<organism evidence="12 13">
    <name type="scientific">Hydrogenovibrio crunogenus</name>
    <dbReference type="NCBI Taxonomy" id="39765"/>
    <lineage>
        <taxon>Bacteria</taxon>
        <taxon>Pseudomonadati</taxon>
        <taxon>Pseudomonadota</taxon>
        <taxon>Gammaproteobacteria</taxon>
        <taxon>Thiotrichales</taxon>
        <taxon>Piscirickettsiaceae</taxon>
        <taxon>Hydrogenovibrio</taxon>
    </lineage>
</organism>
<dbReference type="SUPFAM" id="SSF52540">
    <property type="entry name" value="P-loop containing nucleoside triphosphate hydrolases"/>
    <property type="match status" value="1"/>
</dbReference>
<dbReference type="GO" id="GO:0005737">
    <property type="term" value="C:cytoplasm"/>
    <property type="evidence" value="ECO:0007669"/>
    <property type="project" value="UniProtKB-SubCell"/>
</dbReference>
<evidence type="ECO:0000256" key="2">
    <source>
        <dbReference type="ARBA" id="ARBA00008016"/>
    </source>
</evidence>
<dbReference type="Gene3D" id="1.20.1050.90">
    <property type="entry name" value="RecF/RecN/SMC, N-terminal domain"/>
    <property type="match status" value="1"/>
</dbReference>
<sequence length="362" mass="41292">MSKILQFQLQHFRNIEQASLTFSDGLNLIVGDNAAGKTALIEAIWTLASGRSFRTAKPQQLIQQGQTEMVVFCTLTEAGRTHKIGLARATDKVTMKIDGEPAKTQADMSAKLPVQLLTPESHRLLEEGPKARRQFMDWGCFHHHADFIHVWRHYQRALKQRNHALKKRLPAPQIQLWDAQLVEAAEKIDVIRADYITRLTPYLVEFCQALMPEITVSPECHYRPGWPKTAESYRQLLADNFAKDTLQGHTQYGSHRADIKFRFNGQEALMTLSRGQQKLFVCALLLAQATLFQQHSQQPVIMLIDDLPAELDAKHRETLLKLLNLLDIQHILTSTAQDLIPVLNPENAKIWHIQKGKLTEQH</sequence>
<dbReference type="NCBIfam" id="TIGR00611">
    <property type="entry name" value="recf"/>
    <property type="match status" value="1"/>
</dbReference>
<keyword evidence="4 9" id="KW-0963">Cytoplasm</keyword>
<accession>A0A4P7NWW4</accession>
<evidence type="ECO:0000256" key="3">
    <source>
        <dbReference type="ARBA" id="ARBA00020170"/>
    </source>
</evidence>
<keyword evidence="9 10" id="KW-0234">DNA repair</keyword>
<evidence type="ECO:0000256" key="10">
    <source>
        <dbReference type="RuleBase" id="RU000578"/>
    </source>
</evidence>